<dbReference type="AlphaFoldDB" id="A0A191UFD9"/>
<evidence type="ECO:0000313" key="3">
    <source>
        <dbReference type="Proteomes" id="UP000078463"/>
    </source>
</evidence>
<dbReference type="KEGG" id="pwu:A8O14_05915"/>
<feature type="chain" id="PRO_5008248064" evidence="1">
    <location>
        <begin position="39"/>
        <end position="116"/>
    </location>
</feature>
<evidence type="ECO:0000313" key="2">
    <source>
        <dbReference type="EMBL" id="ANI99657.1"/>
    </source>
</evidence>
<organism evidence="2 3">
    <name type="scientific">Polynucleobacter wuianus</name>
    <dbReference type="NCBI Taxonomy" id="1743168"/>
    <lineage>
        <taxon>Bacteria</taxon>
        <taxon>Pseudomonadati</taxon>
        <taxon>Pseudomonadota</taxon>
        <taxon>Betaproteobacteria</taxon>
        <taxon>Burkholderiales</taxon>
        <taxon>Burkholderiaceae</taxon>
        <taxon>Polynucleobacter</taxon>
    </lineage>
</organism>
<accession>A0A191UFD9</accession>
<gene>
    <name evidence="2" type="ORF">A8O14_05915</name>
</gene>
<name>A0A191UFD9_9BURK</name>
<evidence type="ECO:0000256" key="1">
    <source>
        <dbReference type="SAM" id="SignalP"/>
    </source>
</evidence>
<feature type="signal peptide" evidence="1">
    <location>
        <begin position="1"/>
        <end position="38"/>
    </location>
</feature>
<reference evidence="3" key="1">
    <citation type="submission" date="2016-05" db="EMBL/GenBank/DDBJ databases">
        <title>Polynucleobacter sp. QLW-P1FAT50C-4 genome.</title>
        <authorList>
            <person name="Hahn M.W."/>
        </authorList>
    </citation>
    <scope>NUCLEOTIDE SEQUENCE [LARGE SCALE GENOMIC DNA]</scope>
    <source>
        <strain evidence="3">QLW-P1FAT50C-4</strain>
    </source>
</reference>
<dbReference type="Proteomes" id="UP000078463">
    <property type="component" value="Chromosome"/>
</dbReference>
<protein>
    <submittedName>
        <fullName evidence="2">Uncharacterized protein</fullName>
    </submittedName>
</protein>
<dbReference type="EMBL" id="CP015922">
    <property type="protein sequence ID" value="ANI99657.1"/>
    <property type="molecule type" value="Genomic_DNA"/>
</dbReference>
<keyword evidence="3" id="KW-1185">Reference proteome</keyword>
<proteinExistence type="predicted"/>
<sequence length="116" mass="12922">MINIPINHSTLDARMNIKKLITTVAFALGAWMSVAAQAQTPYDSFTVTSGSTNYNYSLYYETYNAMTYNETGAIPSLQNSPWWNSQSETTASSYIDSAVGYAQARGKDWGYIQIHI</sequence>
<keyword evidence="1" id="KW-0732">Signal</keyword>